<dbReference type="Proteomes" id="UP000177026">
    <property type="component" value="Unassembled WGS sequence"/>
</dbReference>
<evidence type="ECO:0000313" key="3">
    <source>
        <dbReference type="Proteomes" id="UP000177026"/>
    </source>
</evidence>
<dbReference type="InterPro" id="IPR025868">
    <property type="entry name" value="Zn_ribbon_dom_put"/>
</dbReference>
<evidence type="ECO:0000259" key="1">
    <source>
        <dbReference type="Pfam" id="PF12674"/>
    </source>
</evidence>
<protein>
    <recommendedName>
        <fullName evidence="1">Putative zinc ribbon domain-containing protein</fullName>
    </recommendedName>
</protein>
<gene>
    <name evidence="2" type="ORF">A2866_04090</name>
</gene>
<accession>A0A1F7GJ85</accession>
<comment type="caution">
    <text evidence="2">The sequence shown here is derived from an EMBL/GenBank/DDBJ whole genome shotgun (WGS) entry which is preliminary data.</text>
</comment>
<dbReference type="EMBL" id="MFZI01000059">
    <property type="protein sequence ID" value="OGK18949.1"/>
    <property type="molecule type" value="Genomic_DNA"/>
</dbReference>
<proteinExistence type="predicted"/>
<name>A0A1F7GJ85_9BACT</name>
<feature type="domain" description="Putative zinc ribbon" evidence="1">
    <location>
        <begin position="4"/>
        <end position="75"/>
    </location>
</feature>
<dbReference type="Pfam" id="PF12674">
    <property type="entry name" value="Zn_ribbon_2"/>
    <property type="match status" value="1"/>
</dbReference>
<organism evidence="2 3">
    <name type="scientific">Candidatus Roizmanbacteria bacterium RIFCSPHIGHO2_01_FULL_39_8</name>
    <dbReference type="NCBI Taxonomy" id="1802033"/>
    <lineage>
        <taxon>Bacteria</taxon>
        <taxon>Candidatus Roizmaniibacteriota</taxon>
    </lineage>
</organism>
<evidence type="ECO:0000313" key="2">
    <source>
        <dbReference type="EMBL" id="OGK18949.1"/>
    </source>
</evidence>
<reference evidence="2 3" key="1">
    <citation type="journal article" date="2016" name="Nat. Commun.">
        <title>Thousands of microbial genomes shed light on interconnected biogeochemical processes in an aquifer system.</title>
        <authorList>
            <person name="Anantharaman K."/>
            <person name="Brown C.T."/>
            <person name="Hug L.A."/>
            <person name="Sharon I."/>
            <person name="Castelle C.J."/>
            <person name="Probst A.J."/>
            <person name="Thomas B.C."/>
            <person name="Singh A."/>
            <person name="Wilkins M.J."/>
            <person name="Karaoz U."/>
            <person name="Brodie E.L."/>
            <person name="Williams K.H."/>
            <person name="Hubbard S.S."/>
            <person name="Banfield J.F."/>
        </authorList>
    </citation>
    <scope>NUCLEOTIDE SEQUENCE [LARGE SCALE GENOMIC DNA]</scope>
</reference>
<sequence>MKKCESCGMPLDEKSTSKLEGRYCIYCQDQVTGTLKSFDEVREGSINAAMKFMGKTREEAEKMADEMMPTLPRWKK</sequence>
<dbReference type="AlphaFoldDB" id="A0A1F7GJ85"/>